<dbReference type="AlphaFoldDB" id="A0A519BDI7"/>
<comment type="caution">
    <text evidence="6">Lacks conserved residue(s) required for the propagation of feature annotation.</text>
</comment>
<comment type="similarity">
    <text evidence="6">Belongs to the methyltransferase superfamily. RNA methyltransferase RsmG family.</text>
</comment>
<name>A0A519BDI7_9DELT</name>
<evidence type="ECO:0000256" key="5">
    <source>
        <dbReference type="ARBA" id="ARBA00022691"/>
    </source>
</evidence>
<evidence type="ECO:0000256" key="6">
    <source>
        <dbReference type="HAMAP-Rule" id="MF_00074"/>
    </source>
</evidence>
<dbReference type="SUPFAM" id="SSF53335">
    <property type="entry name" value="S-adenosyl-L-methionine-dependent methyltransferases"/>
    <property type="match status" value="1"/>
</dbReference>
<keyword evidence="5 6" id="KW-0949">S-adenosyl-L-methionine</keyword>
<evidence type="ECO:0000256" key="2">
    <source>
        <dbReference type="ARBA" id="ARBA00022552"/>
    </source>
</evidence>
<reference evidence="7 8" key="1">
    <citation type="submission" date="2019-01" db="EMBL/GenBank/DDBJ databases">
        <title>Insights into ecological role of a new deltaproteobacterial order Candidatus Sinidesulfobacterales (Sva0485) by metagenomics and metatranscriptomics.</title>
        <authorList>
            <person name="Tan S."/>
            <person name="Liu J."/>
            <person name="Fang Y."/>
            <person name="Hedlund B.P."/>
            <person name="Lian Z.H."/>
            <person name="Huang L.Y."/>
            <person name="Li J.T."/>
            <person name="Huang L.N."/>
            <person name="Li W.J."/>
            <person name="Jiang H.C."/>
            <person name="Dong H.L."/>
            <person name="Shu W.S."/>
        </authorList>
    </citation>
    <scope>NUCLEOTIDE SEQUENCE [LARGE SCALE GENOMIC DNA]</scope>
    <source>
        <strain evidence="7">AP3</strain>
    </source>
</reference>
<dbReference type="Proteomes" id="UP000320813">
    <property type="component" value="Unassembled WGS sequence"/>
</dbReference>
<dbReference type="PANTHER" id="PTHR31760">
    <property type="entry name" value="S-ADENOSYL-L-METHIONINE-DEPENDENT METHYLTRANSFERASES SUPERFAMILY PROTEIN"/>
    <property type="match status" value="1"/>
</dbReference>
<evidence type="ECO:0000313" key="8">
    <source>
        <dbReference type="Proteomes" id="UP000320813"/>
    </source>
</evidence>
<organism evidence="7 8">
    <name type="scientific">Candidatus Acidulodesulfobacterium ferriphilum</name>
    <dbReference type="NCBI Taxonomy" id="2597223"/>
    <lineage>
        <taxon>Bacteria</taxon>
        <taxon>Deltaproteobacteria</taxon>
        <taxon>Candidatus Acidulodesulfobacterales</taxon>
        <taxon>Candidatus Acidulodesulfobacterium</taxon>
    </lineage>
</organism>
<feature type="binding site" evidence="6">
    <location>
        <position position="164"/>
    </location>
    <ligand>
        <name>S-adenosyl-L-methionine</name>
        <dbReference type="ChEBI" id="CHEBI:59789"/>
    </ligand>
</feature>
<keyword evidence="4 6" id="KW-0808">Transferase</keyword>
<evidence type="ECO:0000256" key="3">
    <source>
        <dbReference type="ARBA" id="ARBA00022603"/>
    </source>
</evidence>
<comment type="function">
    <text evidence="6">Specifically methylates the N7 position of a guanine in 16S rRNA.</text>
</comment>
<dbReference type="EC" id="2.1.1.-" evidence="6"/>
<dbReference type="InterPro" id="IPR029063">
    <property type="entry name" value="SAM-dependent_MTases_sf"/>
</dbReference>
<comment type="caution">
    <text evidence="7">The sequence shown here is derived from an EMBL/GenBank/DDBJ whole genome shotgun (WGS) entry which is preliminary data.</text>
</comment>
<dbReference type="NCBIfam" id="TIGR00138">
    <property type="entry name" value="rsmG_gidB"/>
    <property type="match status" value="1"/>
</dbReference>
<feature type="binding site" evidence="6">
    <location>
        <position position="103"/>
    </location>
    <ligand>
        <name>S-adenosyl-L-methionine</name>
        <dbReference type="ChEBI" id="CHEBI:59789"/>
    </ligand>
</feature>
<evidence type="ECO:0000313" key="7">
    <source>
        <dbReference type="EMBL" id="RZD15329.1"/>
    </source>
</evidence>
<feature type="binding site" evidence="6">
    <location>
        <position position="98"/>
    </location>
    <ligand>
        <name>S-adenosyl-L-methionine</name>
        <dbReference type="ChEBI" id="CHEBI:59789"/>
    </ligand>
</feature>
<dbReference type="PANTHER" id="PTHR31760:SF0">
    <property type="entry name" value="S-ADENOSYL-L-METHIONINE-DEPENDENT METHYLTRANSFERASES SUPERFAMILY PROTEIN"/>
    <property type="match status" value="1"/>
</dbReference>
<dbReference type="EMBL" id="SGBD01000001">
    <property type="protein sequence ID" value="RZD15329.1"/>
    <property type="molecule type" value="Genomic_DNA"/>
</dbReference>
<comment type="subcellular location">
    <subcellularLocation>
        <location evidence="6">Cytoplasm</location>
    </subcellularLocation>
</comment>
<proteinExistence type="inferred from homology"/>
<protein>
    <recommendedName>
        <fullName evidence="6">Ribosomal RNA small subunit methyltransferase G</fullName>
        <ecNumber evidence="6">2.1.1.-</ecNumber>
    </recommendedName>
    <alternativeName>
        <fullName evidence="6">16S rRNA 7-methylguanosine methyltransferase</fullName>
        <shortName evidence="6">16S rRNA m7G methyltransferase</shortName>
    </alternativeName>
</protein>
<gene>
    <name evidence="6 7" type="primary">rsmG</name>
    <name evidence="7" type="ORF">EVJ47_03390</name>
</gene>
<evidence type="ECO:0000256" key="4">
    <source>
        <dbReference type="ARBA" id="ARBA00022679"/>
    </source>
</evidence>
<dbReference type="InterPro" id="IPR003682">
    <property type="entry name" value="rRNA_ssu_MeTfrase_G"/>
</dbReference>
<dbReference type="GO" id="GO:0005829">
    <property type="term" value="C:cytosol"/>
    <property type="evidence" value="ECO:0007669"/>
    <property type="project" value="TreeGrafter"/>
</dbReference>
<keyword evidence="3 6" id="KW-0489">Methyltransferase</keyword>
<keyword evidence="2 6" id="KW-0698">rRNA processing</keyword>
<dbReference type="Pfam" id="PF02527">
    <property type="entry name" value="GidB"/>
    <property type="match status" value="1"/>
</dbReference>
<dbReference type="Gene3D" id="3.40.50.150">
    <property type="entry name" value="Vaccinia Virus protein VP39"/>
    <property type="match status" value="1"/>
</dbReference>
<evidence type="ECO:0000256" key="1">
    <source>
        <dbReference type="ARBA" id="ARBA00022490"/>
    </source>
</evidence>
<dbReference type="GO" id="GO:0070043">
    <property type="term" value="F:rRNA (guanine-N7-)-methyltransferase activity"/>
    <property type="evidence" value="ECO:0007669"/>
    <property type="project" value="UniProtKB-UniRule"/>
</dbReference>
<sequence>MVRKTLKEKFTDEAYNYLINYEIIFNDIELRRLIEKFYIFYEELLEWNKKINLTTITDADEFIKRHIIDSAFLLKILRTGARETNGGQDGIKSIMDIGSGAGLPGIILSILRPELNVISVESIFKKCNFQKAAARKLNLLNFRCLNANIFAYKDFSNIFAITTRAAFNADELINLIEKLNLKNGVDLYLFLSKTDEVKKIENFKYKSKRVRLDRILFYKTDYDAGKNSDFKLIANFIAMPQPASVPIQE</sequence>
<dbReference type="HAMAP" id="MF_00074">
    <property type="entry name" value="16SrRNA_methyltr_G"/>
    <property type="match status" value="1"/>
</dbReference>
<accession>A0A519BDI7</accession>
<keyword evidence="1 6" id="KW-0963">Cytoplasm</keyword>